<dbReference type="EMBL" id="JABBFW010000066">
    <property type="protein sequence ID" value="NML19168.1"/>
    <property type="molecule type" value="Genomic_DNA"/>
</dbReference>
<reference evidence="2 3" key="1">
    <citation type="submission" date="2020-04" db="EMBL/GenBank/DDBJ databases">
        <title>Azohydromonas sp. isolated from soil.</title>
        <authorList>
            <person name="Dahal R.H."/>
        </authorList>
    </citation>
    <scope>NUCLEOTIDE SEQUENCE [LARGE SCALE GENOMIC DNA]</scope>
    <source>
        <strain evidence="2 3">G-1-1-14</strain>
    </source>
</reference>
<proteinExistence type="predicted"/>
<gene>
    <name evidence="2" type="ORF">HHL10_29800</name>
</gene>
<feature type="coiled-coil region" evidence="1">
    <location>
        <begin position="1"/>
        <end position="42"/>
    </location>
</feature>
<dbReference type="Proteomes" id="UP000574067">
    <property type="component" value="Unassembled WGS sequence"/>
</dbReference>
<evidence type="ECO:0000313" key="3">
    <source>
        <dbReference type="Proteomes" id="UP000574067"/>
    </source>
</evidence>
<accession>A0A848FI54</accession>
<protein>
    <submittedName>
        <fullName evidence="2">Mobilization protein</fullName>
    </submittedName>
</protein>
<sequence>MATIDERIAALETKLKQERAKKQKIEARLRSVEQKRKRAEDTRRKILAGALVLELMEQDQQTKQKFLARLDRYLIRADDRALFGLSDITAQSAPLGNSENRRS</sequence>
<dbReference type="AlphaFoldDB" id="A0A848FI54"/>
<keyword evidence="3" id="KW-1185">Reference proteome</keyword>
<organism evidence="2 3">
    <name type="scientific">Azohydromonas caseinilytica</name>
    <dbReference type="NCBI Taxonomy" id="2728836"/>
    <lineage>
        <taxon>Bacteria</taxon>
        <taxon>Pseudomonadati</taxon>
        <taxon>Pseudomonadota</taxon>
        <taxon>Betaproteobacteria</taxon>
        <taxon>Burkholderiales</taxon>
        <taxon>Sphaerotilaceae</taxon>
        <taxon>Azohydromonas</taxon>
    </lineage>
</organism>
<comment type="caution">
    <text evidence="2">The sequence shown here is derived from an EMBL/GenBank/DDBJ whole genome shotgun (WGS) entry which is preliminary data.</text>
</comment>
<dbReference type="RefSeq" id="WP_169164056.1">
    <property type="nucleotide sequence ID" value="NZ_JABBFW010000066.1"/>
</dbReference>
<evidence type="ECO:0000313" key="2">
    <source>
        <dbReference type="EMBL" id="NML19168.1"/>
    </source>
</evidence>
<name>A0A848FI54_9BURK</name>
<evidence type="ECO:0000256" key="1">
    <source>
        <dbReference type="SAM" id="Coils"/>
    </source>
</evidence>
<keyword evidence="1" id="KW-0175">Coiled coil</keyword>